<accession>A0ABX6JTT4</accession>
<dbReference type="Proteomes" id="UP000503441">
    <property type="component" value="Chromosome"/>
</dbReference>
<dbReference type="RefSeq" id="WP_166328477.1">
    <property type="nucleotide sequence ID" value="NZ_CP049933.1"/>
</dbReference>
<keyword evidence="3" id="KW-1185">Reference proteome</keyword>
<dbReference type="InterPro" id="IPR001119">
    <property type="entry name" value="SLH_dom"/>
</dbReference>
<sequence>MNDPLQQWENDGWRLLSTVADPSGGDARGALLMGDTAPASGKSSALFGWFDADDDQGVFPFAVLSSFPVVVTSHESGEAVQAGTVVLKGTGEQLATVEVSIEGTKLGLATVDEDGNWGLEVNIQGSGKKNLDVVQTINGEVATATVVLDLGGDVTPPKPVIKCSAPRPVPVFADTPLSHKFYKEIDWMECMKYSTGWRQPAGKPLYKPADNLERQAMAAFIFRMEASKAYKAPAVSPFADVKPGDSFYKEMAWMYEKGYSTGWAEPSGKPTYRPHEPLSREAMAAFIYRLEASKDATAKSYKAPRVSKLADMKPGMKFYKEISWMYDTKLSTGNKVGSTKEYWPKDDLSRQAMAAFIYRLVTDYRAS</sequence>
<evidence type="ECO:0000313" key="2">
    <source>
        <dbReference type="EMBL" id="QIM17695.1"/>
    </source>
</evidence>
<dbReference type="InterPro" id="IPR013783">
    <property type="entry name" value="Ig-like_fold"/>
</dbReference>
<organism evidence="2 3">
    <name type="scientific">Leucobacter coleopterorum</name>
    <dbReference type="NCBI Taxonomy" id="2714933"/>
    <lineage>
        <taxon>Bacteria</taxon>
        <taxon>Bacillati</taxon>
        <taxon>Actinomycetota</taxon>
        <taxon>Actinomycetes</taxon>
        <taxon>Micrococcales</taxon>
        <taxon>Microbacteriaceae</taxon>
        <taxon>Leucobacter</taxon>
    </lineage>
</organism>
<reference evidence="2 3" key="1">
    <citation type="submission" date="2020-03" db="EMBL/GenBank/DDBJ databases">
        <title>Leucobacter sp. nov., isolated from beetles.</title>
        <authorList>
            <person name="Hyun D.-W."/>
            <person name="Bae J.-W."/>
        </authorList>
    </citation>
    <scope>NUCLEOTIDE SEQUENCE [LARGE SCALE GENOMIC DNA]</scope>
    <source>
        <strain evidence="2 3">HDW9A</strain>
    </source>
</reference>
<name>A0ABX6JTT4_9MICO</name>
<evidence type="ECO:0000313" key="3">
    <source>
        <dbReference type="Proteomes" id="UP000503441"/>
    </source>
</evidence>
<dbReference type="Gene3D" id="2.60.40.10">
    <property type="entry name" value="Immunoglobulins"/>
    <property type="match status" value="1"/>
</dbReference>
<dbReference type="PROSITE" id="PS51272">
    <property type="entry name" value="SLH"/>
    <property type="match status" value="1"/>
</dbReference>
<evidence type="ECO:0000259" key="1">
    <source>
        <dbReference type="PROSITE" id="PS51272"/>
    </source>
</evidence>
<dbReference type="EMBL" id="CP049933">
    <property type="protein sequence ID" value="QIM17695.1"/>
    <property type="molecule type" value="Genomic_DNA"/>
</dbReference>
<proteinExistence type="predicted"/>
<protein>
    <submittedName>
        <fullName evidence="2">Carboxypeptidase-like regulatory domain-containing protein</fullName>
    </submittedName>
</protein>
<feature type="domain" description="SLH" evidence="1">
    <location>
        <begin position="234"/>
        <end position="301"/>
    </location>
</feature>
<gene>
    <name evidence="2" type="ORF">G7066_01400</name>
</gene>